<comment type="similarity">
    <text evidence="1 10">Belongs to the alkaline phosphatase family.</text>
</comment>
<evidence type="ECO:0000313" key="14">
    <source>
        <dbReference type="EMBL" id="KYQ90660.1"/>
    </source>
</evidence>
<dbReference type="EC" id="3.1.3.1" evidence="2 11"/>
<comment type="cofactor">
    <cofactor evidence="9">
        <name>Mg(2+)</name>
        <dbReference type="ChEBI" id="CHEBI:18420"/>
    </cofactor>
    <text evidence="9">Binds 1 Mg(2+) ion.</text>
</comment>
<keyword evidence="4 9" id="KW-0479">Metal-binding</keyword>
<comment type="caution">
    <text evidence="14">The sequence shown here is derived from an EMBL/GenBank/DDBJ whole genome shotgun (WGS) entry which is preliminary data.</text>
</comment>
<evidence type="ECO:0000256" key="6">
    <source>
        <dbReference type="ARBA" id="ARBA00022833"/>
    </source>
</evidence>
<keyword evidence="13" id="KW-0472">Membrane</keyword>
<dbReference type="SMART" id="SM00098">
    <property type="entry name" value="alkPPc"/>
    <property type="match status" value="1"/>
</dbReference>
<accession>A0A151Z9N5</accession>
<evidence type="ECO:0000256" key="3">
    <source>
        <dbReference type="ARBA" id="ARBA00022553"/>
    </source>
</evidence>
<comment type="cofactor">
    <cofactor evidence="9">
        <name>Zn(2+)</name>
        <dbReference type="ChEBI" id="CHEBI:29105"/>
    </cofactor>
    <text evidence="9">Binds 2 Zn(2+) ions.</text>
</comment>
<proteinExistence type="inferred from homology"/>
<organism evidence="14 15">
    <name type="scientific">Tieghemostelium lacteum</name>
    <name type="common">Slime mold</name>
    <name type="synonym">Dictyostelium lacteum</name>
    <dbReference type="NCBI Taxonomy" id="361077"/>
    <lineage>
        <taxon>Eukaryota</taxon>
        <taxon>Amoebozoa</taxon>
        <taxon>Evosea</taxon>
        <taxon>Eumycetozoa</taxon>
        <taxon>Dictyostelia</taxon>
        <taxon>Dictyosteliales</taxon>
        <taxon>Raperosteliaceae</taxon>
        <taxon>Tieghemostelium</taxon>
    </lineage>
</organism>
<dbReference type="InterPro" id="IPR018299">
    <property type="entry name" value="Alkaline_phosphatase_AS"/>
</dbReference>
<feature type="binding site" evidence="9">
    <location>
        <position position="402"/>
    </location>
    <ligand>
        <name>Zn(2+)</name>
        <dbReference type="ChEBI" id="CHEBI:29105"/>
        <label>2</label>
    </ligand>
</feature>
<keyword evidence="13" id="KW-0812">Transmembrane</keyword>
<feature type="binding site" evidence="9">
    <location>
        <position position="363"/>
    </location>
    <ligand>
        <name>Zn(2+)</name>
        <dbReference type="ChEBI" id="CHEBI:29105"/>
        <label>2</label>
    </ligand>
</feature>
<feature type="binding site" evidence="9">
    <location>
        <position position="354"/>
    </location>
    <ligand>
        <name>Mg(2+)</name>
        <dbReference type="ChEBI" id="CHEBI:18420"/>
    </ligand>
</feature>
<dbReference type="FunCoup" id="A0A151Z9N5">
    <property type="interactions" value="82"/>
</dbReference>
<feature type="binding site" evidence="9">
    <location>
        <position position="503"/>
    </location>
    <ligand>
        <name>Zn(2+)</name>
        <dbReference type="ChEBI" id="CHEBI:29105"/>
        <label>2</label>
    </ligand>
</feature>
<feature type="binding site" evidence="9">
    <location>
        <position position="237"/>
    </location>
    <ligand>
        <name>Mg(2+)</name>
        <dbReference type="ChEBI" id="CHEBI:18420"/>
    </ligand>
</feature>
<reference evidence="14 15" key="1">
    <citation type="submission" date="2015-12" db="EMBL/GenBank/DDBJ databases">
        <title>Dictyostelia acquired genes for synthesis and detection of signals that induce cell-type specialization by lateral gene transfer from prokaryotes.</title>
        <authorList>
            <person name="Gloeckner G."/>
            <person name="Schaap P."/>
        </authorList>
    </citation>
    <scope>NUCLEOTIDE SEQUENCE [LARGE SCALE GENOMIC DNA]</scope>
    <source>
        <strain evidence="14 15">TK</strain>
    </source>
</reference>
<keyword evidence="13" id="KW-1133">Transmembrane helix</keyword>
<feature type="binding site" evidence="9">
    <location>
        <position position="143"/>
    </location>
    <ligand>
        <name>Zn(2+)</name>
        <dbReference type="ChEBI" id="CHEBI:29105"/>
        <label>2</label>
    </ligand>
</feature>
<gene>
    <name evidence="14" type="ORF">DLAC_09294</name>
</gene>
<dbReference type="Gene3D" id="1.10.60.40">
    <property type="match status" value="1"/>
</dbReference>
<evidence type="ECO:0000256" key="5">
    <source>
        <dbReference type="ARBA" id="ARBA00022801"/>
    </source>
</evidence>
<dbReference type="PANTHER" id="PTHR11596:SF5">
    <property type="entry name" value="ALKALINE PHOSPHATASE"/>
    <property type="match status" value="1"/>
</dbReference>
<evidence type="ECO:0000256" key="12">
    <source>
        <dbReference type="SAM" id="MobiDB-lite"/>
    </source>
</evidence>
<feature type="active site" description="Phosphoserine intermediate" evidence="8">
    <location>
        <position position="184"/>
    </location>
</feature>
<keyword evidence="6 9" id="KW-0862">Zinc</keyword>
<dbReference type="Pfam" id="PF00245">
    <property type="entry name" value="Alk_phosphatase"/>
    <property type="match status" value="1"/>
</dbReference>
<dbReference type="InterPro" id="IPR001952">
    <property type="entry name" value="Alkaline_phosphatase"/>
</dbReference>
<feature type="binding site" evidence="9">
    <location>
        <position position="359"/>
    </location>
    <ligand>
        <name>Zn(2+)</name>
        <dbReference type="ChEBI" id="CHEBI:29105"/>
        <label>2</label>
    </ligand>
</feature>
<dbReference type="PROSITE" id="PS00123">
    <property type="entry name" value="ALKALINE_PHOSPHATASE"/>
    <property type="match status" value="1"/>
</dbReference>
<dbReference type="InterPro" id="IPR017850">
    <property type="entry name" value="Alkaline_phosphatase_core_sf"/>
</dbReference>
<evidence type="ECO:0000256" key="8">
    <source>
        <dbReference type="PIRSR" id="PIRSR601952-1"/>
    </source>
</evidence>
<sequence length="559" mass="61169">MSLTHSSSSIYKLMDKIESSDSSIGIPLHQHDSTSQNDLESGISGASSSNTKTNINNNNNNNNSELKDSIGSAGGLNEPQMTHFLLEEDFSKDSKIPNKYKKVFYILASLIIITTIVLLIVFLIPRGWTPPHKKLNIIFMIGDGMGPASLTLSRRAFNQTSLNLDPYLVGTLQTYSSSSWVTDSAAAATAYASGIKTYNEAIGVNPDKRPVGTIIEAANAKEMKSGLVVTTRISDATPAAFYSHSVNRNFESFITPQILGKGINVILGGGSAYFSNETLAKAVSDGYKLVNNRDEMLAVEEGKILGLFTPLDLPFEIDRINQHMTNIPTLAEMTRTALQLLNQDNENGFFLMVEGSKIDVAGHRNDAASQIYETQFFDQAFKEALAFAEKDGDTIILITADHETGGLTLGYQSDITKYPDYAYDPQMLFQVNASSVYIMGKVLEDSSNNHTGDIVKQYTNVQLTPDEIKIINDQKLINPSLIDAMIGRFVSKRANIGFTTFGHTGVDVNLYAYLNDHVDKFGGNHNNIELSQYISNSLGLDMTKATELLEAFVPSPPST</sequence>
<dbReference type="CDD" id="cd16012">
    <property type="entry name" value="ALP"/>
    <property type="match status" value="1"/>
</dbReference>
<evidence type="ECO:0000256" key="10">
    <source>
        <dbReference type="RuleBase" id="RU003946"/>
    </source>
</evidence>
<dbReference type="SUPFAM" id="SSF53649">
    <property type="entry name" value="Alkaline phosphatase-like"/>
    <property type="match status" value="1"/>
</dbReference>
<feature type="region of interest" description="Disordered" evidence="12">
    <location>
        <begin position="24"/>
        <end position="72"/>
    </location>
</feature>
<dbReference type="Gene3D" id="3.40.720.10">
    <property type="entry name" value="Alkaline Phosphatase, subunit A"/>
    <property type="match status" value="1"/>
</dbReference>
<dbReference type="GO" id="GO:0004035">
    <property type="term" value="F:alkaline phosphatase activity"/>
    <property type="evidence" value="ECO:0007669"/>
    <property type="project" value="UniProtKB-EC"/>
</dbReference>
<evidence type="ECO:0000313" key="15">
    <source>
        <dbReference type="Proteomes" id="UP000076078"/>
    </source>
</evidence>
<dbReference type="STRING" id="361077.A0A151Z9N5"/>
<evidence type="ECO:0000256" key="1">
    <source>
        <dbReference type="ARBA" id="ARBA00005984"/>
    </source>
</evidence>
<evidence type="ECO:0000256" key="4">
    <source>
        <dbReference type="ARBA" id="ARBA00022723"/>
    </source>
</evidence>
<evidence type="ECO:0000256" key="9">
    <source>
        <dbReference type="PIRSR" id="PIRSR601952-2"/>
    </source>
</evidence>
<evidence type="ECO:0000256" key="11">
    <source>
        <dbReference type="RuleBase" id="RU003947"/>
    </source>
</evidence>
<keyword evidence="5 11" id="KW-0378">Hydrolase</keyword>
<dbReference type="PRINTS" id="PR00113">
    <property type="entry name" value="ALKPHPHTASE"/>
</dbReference>
<keyword evidence="7 9" id="KW-0460">Magnesium</keyword>
<feature type="binding site" evidence="9">
    <location>
        <position position="235"/>
    </location>
    <ligand>
        <name>Mg(2+)</name>
        <dbReference type="ChEBI" id="CHEBI:18420"/>
    </ligand>
</feature>
<feature type="binding site" evidence="9">
    <location>
        <position position="401"/>
    </location>
    <ligand>
        <name>Zn(2+)</name>
        <dbReference type="ChEBI" id="CHEBI:29105"/>
        <label>2</label>
    </ligand>
</feature>
<dbReference type="AlphaFoldDB" id="A0A151Z9N5"/>
<evidence type="ECO:0000256" key="2">
    <source>
        <dbReference type="ARBA" id="ARBA00012647"/>
    </source>
</evidence>
<keyword evidence="15" id="KW-1185">Reference proteome</keyword>
<dbReference type="Proteomes" id="UP000076078">
    <property type="component" value="Unassembled WGS sequence"/>
</dbReference>
<dbReference type="InParanoid" id="A0A151Z9N5"/>
<dbReference type="GO" id="GO:0046872">
    <property type="term" value="F:metal ion binding"/>
    <property type="evidence" value="ECO:0007669"/>
    <property type="project" value="UniProtKB-KW"/>
</dbReference>
<feature type="binding site" evidence="9">
    <location>
        <position position="143"/>
    </location>
    <ligand>
        <name>Mg(2+)</name>
        <dbReference type="ChEBI" id="CHEBI:18420"/>
    </ligand>
</feature>
<evidence type="ECO:0000256" key="13">
    <source>
        <dbReference type="SAM" id="Phobius"/>
    </source>
</evidence>
<name>A0A151Z9N5_TIELA</name>
<dbReference type="OMA" id="KAAGYMT"/>
<evidence type="ECO:0000256" key="7">
    <source>
        <dbReference type="ARBA" id="ARBA00022842"/>
    </source>
</evidence>
<dbReference type="PANTHER" id="PTHR11596">
    <property type="entry name" value="ALKALINE PHOSPHATASE"/>
    <property type="match status" value="1"/>
</dbReference>
<feature type="compositionally biased region" description="Low complexity" evidence="12">
    <location>
        <begin position="47"/>
        <end position="64"/>
    </location>
</feature>
<keyword evidence="3" id="KW-0597">Phosphoprotein</keyword>
<dbReference type="EMBL" id="LODT01000037">
    <property type="protein sequence ID" value="KYQ90660.1"/>
    <property type="molecule type" value="Genomic_DNA"/>
</dbReference>
<protein>
    <recommendedName>
        <fullName evidence="2 11">Alkaline phosphatase</fullName>
        <ecNumber evidence="2 11">3.1.3.1</ecNumber>
    </recommendedName>
</protein>
<feature type="transmembrane region" description="Helical" evidence="13">
    <location>
        <begin position="103"/>
        <end position="124"/>
    </location>
</feature>
<comment type="catalytic activity">
    <reaction evidence="11">
        <text>a phosphate monoester + H2O = an alcohol + phosphate</text>
        <dbReference type="Rhea" id="RHEA:15017"/>
        <dbReference type="ChEBI" id="CHEBI:15377"/>
        <dbReference type="ChEBI" id="CHEBI:30879"/>
        <dbReference type="ChEBI" id="CHEBI:43474"/>
        <dbReference type="ChEBI" id="CHEBI:67140"/>
        <dbReference type="EC" id="3.1.3.1"/>
    </reaction>
</comment>
<dbReference type="OrthoDB" id="7392499at2759"/>